<evidence type="ECO:0000313" key="2">
    <source>
        <dbReference type="WBParaSite" id="TMUE_1000005270.1"/>
    </source>
</evidence>
<evidence type="ECO:0000313" key="1">
    <source>
        <dbReference type="Proteomes" id="UP000046395"/>
    </source>
</evidence>
<reference evidence="2" key="1">
    <citation type="submission" date="2019-12" db="UniProtKB">
        <authorList>
            <consortium name="WormBaseParasite"/>
        </authorList>
    </citation>
    <scope>IDENTIFICATION</scope>
</reference>
<dbReference type="AlphaFoldDB" id="A0A5S6QDV0"/>
<sequence>MINAGPREDPVFWNHPSEWHVEGAKYPFAYRTEYLNQTHKIDRLITKYYISGFFWGYMMYRFYYDYMELIGEPEWPLPRLEKFTNEELGIPDDDSIPPRRY</sequence>
<dbReference type="Pfam" id="PF14813">
    <property type="entry name" value="NADH_B2"/>
    <property type="match status" value="1"/>
</dbReference>
<dbReference type="GO" id="GO:0045271">
    <property type="term" value="C:respiratory chain complex I"/>
    <property type="evidence" value="ECO:0007669"/>
    <property type="project" value="InterPro"/>
</dbReference>
<name>A0A5S6QDV0_TRIMR</name>
<accession>A0A5S6QDV0</accession>
<dbReference type="STRING" id="70415.A0A5S6QDV0"/>
<dbReference type="GO" id="GO:0005743">
    <property type="term" value="C:mitochondrial inner membrane"/>
    <property type="evidence" value="ECO:0007669"/>
    <property type="project" value="InterPro"/>
</dbReference>
<proteinExistence type="predicted"/>
<organism evidence="1 2">
    <name type="scientific">Trichuris muris</name>
    <name type="common">Mouse whipworm</name>
    <dbReference type="NCBI Taxonomy" id="70415"/>
    <lineage>
        <taxon>Eukaryota</taxon>
        <taxon>Metazoa</taxon>
        <taxon>Ecdysozoa</taxon>
        <taxon>Nematoda</taxon>
        <taxon>Enoplea</taxon>
        <taxon>Dorylaimia</taxon>
        <taxon>Trichinellida</taxon>
        <taxon>Trichuridae</taxon>
        <taxon>Trichuris</taxon>
    </lineage>
</organism>
<keyword evidence="1" id="KW-1185">Reference proteome</keyword>
<protein>
    <submittedName>
        <fullName evidence="2">NADH dehydrogenase [ubiquinone] 1 beta subcomplex subunit 2, mitochondrial</fullName>
    </submittedName>
</protein>
<dbReference type="InterPro" id="IPR026627">
    <property type="entry name" value="NDUFB2_animal"/>
</dbReference>
<dbReference type="Proteomes" id="UP000046395">
    <property type="component" value="Unassembled WGS sequence"/>
</dbReference>
<dbReference type="WBParaSite" id="TMUE_1000005270.1">
    <property type="protein sequence ID" value="TMUE_1000005270.1"/>
    <property type="gene ID" value="WBGene00287847"/>
</dbReference>